<evidence type="ECO:0000313" key="10">
    <source>
        <dbReference type="EnsemblMetazoa" id="XP_030848208"/>
    </source>
</evidence>
<evidence type="ECO:0000256" key="7">
    <source>
        <dbReference type="ARBA" id="ARBA00048242"/>
    </source>
</evidence>
<dbReference type="CTD" id="58510"/>
<name>A0A7M7P963_STRPU</name>
<keyword evidence="3 8" id="KW-0285">Flavoprotein</keyword>
<dbReference type="EnsemblMetazoa" id="XM_030992348">
    <property type="protein sequence ID" value="XP_030848208"/>
    <property type="gene ID" value="LOC576696"/>
</dbReference>
<dbReference type="GO" id="GO:0071949">
    <property type="term" value="F:FAD binding"/>
    <property type="evidence" value="ECO:0000318"/>
    <property type="project" value="GO_Central"/>
</dbReference>
<protein>
    <recommendedName>
        <fullName evidence="8">Proline dehydrogenase</fullName>
        <ecNumber evidence="8">1.5.5.2</ecNumber>
    </recommendedName>
</protein>
<comment type="cofactor">
    <cofactor evidence="1 8">
        <name>FAD</name>
        <dbReference type="ChEBI" id="CHEBI:57692"/>
    </cofactor>
</comment>
<proteinExistence type="inferred from homology"/>
<dbReference type="Pfam" id="PF01619">
    <property type="entry name" value="Pro_dh"/>
    <property type="match status" value="1"/>
</dbReference>
<keyword evidence="6 8" id="KW-0642">Proline metabolism</keyword>
<dbReference type="InParanoid" id="A0A7M7P963"/>
<dbReference type="InterPro" id="IPR015659">
    <property type="entry name" value="Proline_oxidase"/>
</dbReference>
<dbReference type="RefSeq" id="XP_030848208.1">
    <property type="nucleotide sequence ID" value="XM_030992348.1"/>
</dbReference>
<comment type="function">
    <text evidence="8">Converts proline to delta-1-pyrroline-5-carboxylate.</text>
</comment>
<dbReference type="SUPFAM" id="SSF51730">
    <property type="entry name" value="FAD-linked oxidoreductase"/>
    <property type="match status" value="1"/>
</dbReference>
<dbReference type="PANTHER" id="PTHR13914:SF29">
    <property type="entry name" value="HYDROXYPROLINE DEHYDROGENASE"/>
    <property type="match status" value="1"/>
</dbReference>
<evidence type="ECO:0000256" key="4">
    <source>
        <dbReference type="ARBA" id="ARBA00022827"/>
    </source>
</evidence>
<dbReference type="OrthoDB" id="5464at2759"/>
<comment type="similarity">
    <text evidence="2 8">Belongs to the proline oxidase family.</text>
</comment>
<evidence type="ECO:0000313" key="11">
    <source>
        <dbReference type="Proteomes" id="UP000007110"/>
    </source>
</evidence>
<reference evidence="11" key="1">
    <citation type="submission" date="2015-02" db="EMBL/GenBank/DDBJ databases">
        <title>Genome sequencing for Strongylocentrotus purpuratus.</title>
        <authorList>
            <person name="Murali S."/>
            <person name="Liu Y."/>
            <person name="Vee V."/>
            <person name="English A."/>
            <person name="Wang M."/>
            <person name="Skinner E."/>
            <person name="Han Y."/>
            <person name="Muzny D.M."/>
            <person name="Worley K.C."/>
            <person name="Gibbs R.A."/>
        </authorList>
    </citation>
    <scope>NUCLEOTIDE SEQUENCE</scope>
</reference>
<accession>A0A7M7P963</accession>
<evidence type="ECO:0000256" key="2">
    <source>
        <dbReference type="ARBA" id="ARBA00005869"/>
    </source>
</evidence>
<dbReference type="Gene3D" id="3.20.20.220">
    <property type="match status" value="1"/>
</dbReference>
<dbReference type="Proteomes" id="UP000007110">
    <property type="component" value="Unassembled WGS sequence"/>
</dbReference>
<dbReference type="PANTHER" id="PTHR13914">
    <property type="entry name" value="PROLINE OXIDASE"/>
    <property type="match status" value="1"/>
</dbReference>
<dbReference type="GO" id="GO:0004657">
    <property type="term" value="F:proline dehydrogenase activity"/>
    <property type="evidence" value="ECO:0000318"/>
    <property type="project" value="GO_Central"/>
</dbReference>
<keyword evidence="4 8" id="KW-0274">FAD</keyword>
<dbReference type="InterPro" id="IPR002872">
    <property type="entry name" value="Proline_DH_dom"/>
</dbReference>
<evidence type="ECO:0000256" key="8">
    <source>
        <dbReference type="RuleBase" id="RU364054"/>
    </source>
</evidence>
<evidence type="ECO:0000256" key="1">
    <source>
        <dbReference type="ARBA" id="ARBA00001974"/>
    </source>
</evidence>
<dbReference type="GO" id="GO:0005739">
    <property type="term" value="C:mitochondrion"/>
    <property type="evidence" value="ECO:0000318"/>
    <property type="project" value="GO_Central"/>
</dbReference>
<feature type="domain" description="Proline dehydrogenase" evidence="9">
    <location>
        <begin position="223"/>
        <end position="494"/>
    </location>
</feature>
<evidence type="ECO:0000259" key="9">
    <source>
        <dbReference type="Pfam" id="PF01619"/>
    </source>
</evidence>
<evidence type="ECO:0000256" key="6">
    <source>
        <dbReference type="ARBA" id="ARBA00023062"/>
    </source>
</evidence>
<comment type="catalytic activity">
    <reaction evidence="7">
        <text>trans-4-hydroxy-L-proline + a quinone = (3R,5S)-1-pyrroline-3-hydroxy-5-carboxylate + a quinol + H(+)</text>
        <dbReference type="Rhea" id="RHEA:52512"/>
        <dbReference type="ChEBI" id="CHEBI:15378"/>
        <dbReference type="ChEBI" id="CHEBI:24646"/>
        <dbReference type="ChEBI" id="CHEBI:58375"/>
        <dbReference type="ChEBI" id="CHEBI:62612"/>
        <dbReference type="ChEBI" id="CHEBI:132124"/>
        <dbReference type="EC" id="1.5.5.3"/>
    </reaction>
</comment>
<evidence type="ECO:0000256" key="3">
    <source>
        <dbReference type="ARBA" id="ARBA00022630"/>
    </source>
</evidence>
<organism evidence="10 11">
    <name type="scientific">Strongylocentrotus purpuratus</name>
    <name type="common">Purple sea urchin</name>
    <dbReference type="NCBI Taxonomy" id="7668"/>
    <lineage>
        <taxon>Eukaryota</taxon>
        <taxon>Metazoa</taxon>
        <taxon>Echinodermata</taxon>
        <taxon>Eleutherozoa</taxon>
        <taxon>Echinozoa</taxon>
        <taxon>Echinoidea</taxon>
        <taxon>Euechinoidea</taxon>
        <taxon>Echinacea</taxon>
        <taxon>Camarodonta</taxon>
        <taxon>Echinidea</taxon>
        <taxon>Strongylocentrotidae</taxon>
        <taxon>Strongylocentrotus</taxon>
    </lineage>
</organism>
<keyword evidence="5 8" id="KW-0560">Oxidoreductase</keyword>
<reference evidence="10" key="2">
    <citation type="submission" date="2021-01" db="UniProtKB">
        <authorList>
            <consortium name="EnsemblMetazoa"/>
        </authorList>
    </citation>
    <scope>IDENTIFICATION</scope>
</reference>
<dbReference type="KEGG" id="spu:576696"/>
<dbReference type="OMA" id="WMQDAAD"/>
<comment type="catalytic activity">
    <reaction evidence="8">
        <text>L-proline + a quinone = (S)-1-pyrroline-5-carboxylate + a quinol + H(+)</text>
        <dbReference type="Rhea" id="RHEA:23784"/>
        <dbReference type="ChEBI" id="CHEBI:15378"/>
        <dbReference type="ChEBI" id="CHEBI:17388"/>
        <dbReference type="ChEBI" id="CHEBI:24646"/>
        <dbReference type="ChEBI" id="CHEBI:60039"/>
        <dbReference type="ChEBI" id="CHEBI:132124"/>
        <dbReference type="EC" id="1.5.5.2"/>
    </reaction>
</comment>
<keyword evidence="11" id="KW-1185">Reference proteome</keyword>
<sequence length="514" mass="57857">MFQARMIRARAVRHARRFFHHQKDTFACERRCRHGCLPVSTLAQRHNSSGRTVNAFAEDDLLHKKGLLVQGADGKSPPVIDFSKAEIIFKQKATLELGRSFVVLQMCSFNFLVDNSFKLMTLGLRVMGETLFTALMRASFYGQFAASPQSVRQVANKFNAADIAPMLATTAEEKVGDSPDAINEEKYERNVETMLLCLDMQTEVARPNQPILSQLRITSYIKADLLARLSDILATMDNNFLTDNPVCVANLMNGLDGDLMDIPELTDMELTHLKHALKRIDTVVQRAIQNGIKTLVDAEYVSVNQAMSLITLAIMKKYNSKEPLVWNTYQCYLKDALVNLKRGVAVADAEGFQFGVKVVRGAYMAQERETARLEGLPDPVNDTYEDTNNMYDTVVAHLLDLVHQRSSNSVNLIIATHNIESVSKAMKRMWELGLPPREGSVVFGQLMGMCDHVSYGLGQAGYLTYKSIPFGCMEDVLANMSRRAQENKTVFHRLKQEKKMLRQEISRRTLSISQ</sequence>
<evidence type="ECO:0000256" key="5">
    <source>
        <dbReference type="ARBA" id="ARBA00023002"/>
    </source>
</evidence>
<dbReference type="EC" id="1.5.5.2" evidence="8"/>
<dbReference type="GeneID" id="576696"/>
<dbReference type="AlphaFoldDB" id="A0A7M7P963"/>
<dbReference type="GO" id="GO:0010133">
    <property type="term" value="P:L-proline catabolic process to L-glutamate"/>
    <property type="evidence" value="ECO:0000318"/>
    <property type="project" value="GO_Central"/>
</dbReference>
<dbReference type="InterPro" id="IPR029041">
    <property type="entry name" value="FAD-linked_oxidoreductase-like"/>
</dbReference>